<dbReference type="RefSeq" id="WP_153802589.1">
    <property type="nucleotide sequence ID" value="NZ_BDCR01000004.1"/>
</dbReference>
<comment type="caution">
    <text evidence="4">The sequence shown here is derived from an EMBL/GenBank/DDBJ whole genome shotgun (WGS) entry which is preliminary data.</text>
</comment>
<reference evidence="5" key="1">
    <citation type="submission" date="2016-04" db="EMBL/GenBank/DDBJ databases">
        <title>Draft genome sequence of Paludibacter jiangxiensis strain NM7.</title>
        <authorList>
            <person name="Qiu Y."/>
            <person name="Matsuura N."/>
            <person name="Ohashi A."/>
            <person name="Tourlousse M.D."/>
            <person name="Sekiguchi Y."/>
        </authorList>
    </citation>
    <scope>NUCLEOTIDE SEQUENCE [LARGE SCALE GENOMIC DNA]</scope>
    <source>
        <strain evidence="5">NM7</strain>
    </source>
</reference>
<name>A0A161LH06_9BACT</name>
<dbReference type="OrthoDB" id="1117451at2"/>
<proteinExistence type="predicted"/>
<dbReference type="STRING" id="681398.PJIAN_4918"/>
<feature type="domain" description="Fibronectin type-III" evidence="2">
    <location>
        <begin position="282"/>
        <end position="382"/>
    </location>
</feature>
<keyword evidence="1" id="KW-1133">Transmembrane helix</keyword>
<organism evidence="4 5">
    <name type="scientific">Paludibacter jiangxiensis</name>
    <dbReference type="NCBI Taxonomy" id="681398"/>
    <lineage>
        <taxon>Bacteria</taxon>
        <taxon>Pseudomonadati</taxon>
        <taxon>Bacteroidota</taxon>
        <taxon>Bacteroidia</taxon>
        <taxon>Bacteroidales</taxon>
        <taxon>Paludibacteraceae</taxon>
        <taxon>Paludibacter</taxon>
    </lineage>
</organism>
<feature type="domain" description="BIG2" evidence="3">
    <location>
        <begin position="2973"/>
        <end position="3049"/>
    </location>
</feature>
<dbReference type="SMART" id="SM00060">
    <property type="entry name" value="FN3"/>
    <property type="match status" value="5"/>
</dbReference>
<dbReference type="Gene3D" id="2.60.40.1080">
    <property type="match status" value="6"/>
</dbReference>
<keyword evidence="5" id="KW-1185">Reference proteome</keyword>
<feature type="domain" description="BIG2" evidence="3">
    <location>
        <begin position="2889"/>
        <end position="2965"/>
    </location>
</feature>
<dbReference type="InterPro" id="IPR057586">
    <property type="entry name" value="Ig_NUP210_16th"/>
</dbReference>
<dbReference type="InterPro" id="IPR036116">
    <property type="entry name" value="FN3_sf"/>
</dbReference>
<protein>
    <submittedName>
        <fullName evidence="4">Por secretion system C-terminal sorting domain-containing protein</fullName>
    </submittedName>
</protein>
<feature type="domain" description="BIG2" evidence="3">
    <location>
        <begin position="2802"/>
        <end position="2881"/>
    </location>
</feature>
<keyword evidence="1" id="KW-0472">Membrane</keyword>
<dbReference type="CDD" id="cd00102">
    <property type="entry name" value="IPT"/>
    <property type="match status" value="1"/>
</dbReference>
<dbReference type="NCBIfam" id="TIGR04183">
    <property type="entry name" value="Por_Secre_tail"/>
    <property type="match status" value="1"/>
</dbReference>
<dbReference type="SMART" id="SM00635">
    <property type="entry name" value="BID_2"/>
    <property type="match status" value="6"/>
</dbReference>
<dbReference type="Pfam" id="PF25354">
    <property type="entry name" value="Ig_NUP210_16th"/>
    <property type="match status" value="1"/>
</dbReference>
<evidence type="ECO:0000259" key="2">
    <source>
        <dbReference type="SMART" id="SM00060"/>
    </source>
</evidence>
<evidence type="ECO:0000256" key="1">
    <source>
        <dbReference type="SAM" id="Phobius"/>
    </source>
</evidence>
<dbReference type="Pfam" id="PF02368">
    <property type="entry name" value="Big_2"/>
    <property type="match status" value="3"/>
</dbReference>
<feature type="domain" description="BIG2" evidence="3">
    <location>
        <begin position="2636"/>
        <end position="2718"/>
    </location>
</feature>
<reference evidence="5" key="2">
    <citation type="journal article" date="2017" name="Genome Announc.">
        <title>Draft genome sequence of Paludibacter jiangxiensis NM7(T), a propionate-producing fermentative bacterium.</title>
        <authorList>
            <person name="Qiu Y.-L."/>
            <person name="Tourlousse D.M."/>
            <person name="Matsuura N."/>
            <person name="Ohashi A."/>
            <person name="Sekiguchi Y."/>
        </authorList>
    </citation>
    <scope>NUCLEOTIDE SEQUENCE [LARGE SCALE GENOMIC DNA]</scope>
    <source>
        <strain evidence="5">NM7</strain>
    </source>
</reference>
<evidence type="ECO:0000313" key="5">
    <source>
        <dbReference type="Proteomes" id="UP000076586"/>
    </source>
</evidence>
<dbReference type="SUPFAM" id="SSF49373">
    <property type="entry name" value="Invasin/intimin cell-adhesion fragments"/>
    <property type="match status" value="6"/>
</dbReference>
<feature type="domain" description="Fibronectin type-III" evidence="2">
    <location>
        <begin position="634"/>
        <end position="735"/>
    </location>
</feature>
<dbReference type="InterPro" id="IPR045474">
    <property type="entry name" value="GEVED"/>
</dbReference>
<dbReference type="InterPro" id="IPR013783">
    <property type="entry name" value="Ig-like_fold"/>
</dbReference>
<feature type="transmembrane region" description="Helical" evidence="1">
    <location>
        <begin position="33"/>
        <end position="53"/>
    </location>
</feature>
<sequence>MKSTFTHILLAHIGTSQTAPPQSCKERGATRKIVALTTILFFFSINSLLAVIAQRGTATTATSTTTSITIAKPTGIKAGDVMIVNISKNGNDTQDPSLAGWTLIAGADLGGGTARRGSVLYRIADASDENISTITYTFALGANTNEAIGSIVAFSGVDVTGGYKVDGTAGGPFDVDLGTITVNQDDNITATGIITATPNAAIIMFGMVGSSPDNYSNWHTNSPGNLTELYDNDNNNHVSVGAAWALKSTGGNTGDGTAAILNSSRNGAILIALKPICITPTTQAIIGSFTSIGNNSVTVNWTRGDGSRILVVARLTSTTAADPVNGTSYTANANFGSGNTTTGSGNYVVYNGTGNNVTVNNLSSVSDYTFTVYEFNTTNNCYLTPGSSGSVTTTCSAPANQASIGIYTNNTTGTSLTVNWTRGNGNRVIVVARISGTPGIDPTSGTTYTANSVFGSGQTTGTGNYVVYAGPGSSVNITGLTSSTSYDFTVYEFNNTGPCYTFPGSASTVTTPCIQPSNPATIGTFTNNITGTSLTVNWTRGNGNGGVIVVARLTGAPAVAPYSGISYTANNSFGSGSTTGSGNFVVYKGAGSSVDITDLAASTSYTFTVYEYNSAGPCYNLSGSSASVITPCIPPTTQATMNAFTNIAATSLTVNWSRGSGTGGVIVVARLTSTTAVNPTSGISYTANSAFGAGNTTGTGNCVVYAGTGTSANITGLSASNSYTFTVYEFNSSDKCYLIPGASSGVITDCIPPSNQASIGAFTNNTTGTSLTVNWTRGNGTAGVIVVARVSSTTSVDPVSGTTYTANAAFGSGSTTGAGNFVVYRGNGTSVNVTGLTSNVNYTFTVYEYNTTGNCYNIPGSASAVSTPLIYCTPSATNFWGDGITRVVFNTIDNSSGANGYTDYTSTQSTTVSLGAAYNLSVYVNTAGNYTNSQKVWIDWNQDGVFYTIPGTPGGMGEEYDLGTATNVTSGISSLCPLTITVPPGATIGNIRMRISSKYNGYTTPCANGIDGEFEDYKIIITNSPPTITSFTPTSACAGSGAIITINGTNFVAGNTSVTINGTPAVPVTFISSTQITVPLPAAASGTGNIVVTVNGNSATSVSTFTVNTIPSPALTSSDADNTFCEGTSVTFTANGGTNYNFRVNGATVQNGPSNAYTTPSLTNGQIVDVVVTNASGCAATSTGTSNMVLAKPIPSLTSSDADNTFCAGTPVTFTASGGNMYDFRVDGVSVQNQASNSYTTTTLTNGQVVDVIVTNASGCASISISITNTVLATPLPSLTSSDPDNTFCAGTSVTFTAGGGSNYNFRVNGTTVQNSSSNKYTTSSLINGQIVDVIVTNASGCSAISAGITNTVIANPVPVLTSSDPDNTFCEGSAITFTASGGSMYNFRVNGISVQSGASSTYTTSALTNGQSVVVIASNASGCSTTSSTIINNVNAKPTAIISGTTSVCAGNSTNLTLALTGTAPWGITYTDGSNSEILNDITSTPTVINIAPTDTKTYTLTAVTDANCSGTYSGNPTVTVIPNLNTVTLTSDVTTTNQSVCISSPITTIAYSTTGYTDATFTGLPFGVTGDWNPVTNSITISGAPSMSGTFNYQILFSGGIGSCGAMTVPGTITVNALPIAIAGGSQNICPNGVAFITGTTASNGSILWTHNGAGALSDPTTLTPSYTVAPEDAGNTITLAMTVTNTTCPAATANYTLNVYPTPPVPTISGSSSVCANSVGNIYTTESGQDNYIWSVDGGTLTSGQSTNSVTITWNNPGSRSISVNYSDANGCMALNPVSYPVTVIPMPTASITYNGNPFCGSASDGQPVTLAGTEAYTGGSYTASPSGLTIDGVTGAINPQGSLPGTYTVTYTAAPANGCGSVSATTTVLITPVPSATINYIGNPFCKSIVSTQPVTRIGTTGGTYSSSPAGLTLNTITGEITPSTSNAGSYTTTYTIPASGGCDVFQTSKSITITAQPVATFSYSGSPYCSNASNPLPTFNGGGVAGKFTASPAGLIFNSSSTGEINIAASNPGTYTVTNTINPIGGCGAVTATNTVTITPLPIATFSYSGSPYCTNGTNPSPTLSSGAVAGTFTANSSGLSINATTGVVNLSASNPGTYTVTNTVTAAGGCSQVSAANTITITALPITTFSYAGSPYCADAANPLPIFSGGGTAGTFTASSAGLVVNPVTGEINISSSTAGTYTVTNTIPAANGCGAVTSTYSVTILPKPAITAEYCSPSSPKIKLRASGGGTYQWLAPNSGTSDNVDVDIAGVYGVTVTNGSCVQTVYSTVSDEMIVNGDFSNGNTGFICDYNYKQDVPGLVPARQGELYDDTGNNGYSITNNGQNVHINFWGADHTNNPSGNRNFMVVNGHGSLVVWKQGPLTVVPGTTYYFSAWATSLNSVGPFANLQFNINGSTNGMTQSSTGVLPARPENNNTAPWTRFYGFWTAPAGVTSATLSIVDLQTSAGGNDFGIDDISFGTLEPPPSTLLSAVGSDAQTVCINTRITDIKYSTYKASSAVVTGLPAGVTASAIISNTITISGIPTQSAVFSYTITLAGCGPDIIKIGTITVTPAASIASVTGTSPLCIGSSAPYSANSVVLSGGTGTWSSSNTAIATVDASGNVTGVNAGTCNIIYAISGGCGGVISSQKSVTINPNASIASVTGSNDPICIGSMTLFKATGVVTGGGTGAWSSSNTAIATVDGTGLVTGIAEGTCTITYTITGGCGGNVSKSKNVSVYPNTSIASVTGATPLCINSTAAYAANTVVLSGGTGAWSSSNTAVAIVDVTGLVTATGAGTCNITYTVTSGCGGTVSAQQTLTVNPNANAGVISGATPVCIGSTSQYTTSGTTGGTWTSTNTAIATVNSSTGVVTAVGAGSCNIVYTLTGVCGTALVSMKSITVNPNASIASVTGNTPLCINSTANYSANSVNLGGSGSGTWSSSNSAIATVDATGLVKGISAGTCNIIYTITGGCNSPVFAQQAVTIYPNASISSVSGNTPMCASETATYTASGVVLGGGSGAWSSSNTAVATVDPSTGVVTAISDGTCNISYKITGGCSGVKSAQQTLTVRAHEWTGTIDRAWEKDGNWCGKVPTASTDVRISASAPNQPLISAGITAVCRSITIDAGASVTIAAGLPSPLTAGGSLAVGNTITNKAGIAGLWIQSAPNSPNGTLIFHNLPSSPVLGTVEMYTKAYYDPAGPTGYKYKWQFFGIPLQGPVPPSPTCDGSYVRENDESQQTSSHTAVWTNASSLNSFRGYEITQTSPKTLYFQGQLTNSNYAYPITNSPSGAYPGNNILGNSYTAAIDIRNMTFGANTEAAVYLYNTGSFADWQSNSGGTVNGTNPGQYTASTPGTAGTGGIPIEIPSMQGFMVKCTTNSTFTFNYSWVKSNATVQRVKAFRTNGQPKIFTIIDVQGKRYGDRMWIFTDPLCSHTFNNGWDGRKFLGSGLTPQLYAVEPDGSYQIEAVDDMNNTYLGFKPGEDASYTLTFTHTANTNDRYPKGIYLIDLVSDKVTNISQSGSQYAFTTSSTDPEKRFKIVTSNTSVNNIPTDVPTISDKSGISVFNNDKIIFVTNHSSTSGQLSVYDMTGRLVEQVAFGAMEEKVVHTQLPVGIYIAKATTNTLEITKRLIIRK</sequence>
<dbReference type="Gene3D" id="2.60.120.260">
    <property type="entry name" value="Galactose-binding domain-like"/>
    <property type="match status" value="1"/>
</dbReference>
<feature type="domain" description="Fibronectin type-III" evidence="2">
    <location>
        <begin position="516"/>
        <end position="618"/>
    </location>
</feature>
<feature type="domain" description="Fibronectin type-III" evidence="2">
    <location>
        <begin position="398"/>
        <end position="499"/>
    </location>
</feature>
<dbReference type="Gene3D" id="2.60.40.10">
    <property type="entry name" value="Immunoglobulins"/>
    <property type="match status" value="5"/>
</dbReference>
<dbReference type="EMBL" id="BDCR01000004">
    <property type="protein sequence ID" value="GAT64367.1"/>
    <property type="molecule type" value="Genomic_DNA"/>
</dbReference>
<dbReference type="InterPro" id="IPR008964">
    <property type="entry name" value="Invasin/intimin_cell_adhesion"/>
</dbReference>
<keyword evidence="1" id="KW-0812">Transmembrane</keyword>
<dbReference type="InterPro" id="IPR026444">
    <property type="entry name" value="Secre_tail"/>
</dbReference>
<feature type="domain" description="BIG2" evidence="3">
    <location>
        <begin position="2726"/>
        <end position="2801"/>
    </location>
</feature>
<evidence type="ECO:0000259" key="3">
    <source>
        <dbReference type="SMART" id="SM00635"/>
    </source>
</evidence>
<accession>A0A161LH06</accession>
<dbReference type="SUPFAM" id="SSF81296">
    <property type="entry name" value="E set domains"/>
    <property type="match status" value="1"/>
</dbReference>
<dbReference type="InterPro" id="IPR014756">
    <property type="entry name" value="Ig_E-set"/>
</dbReference>
<dbReference type="InterPro" id="IPR003961">
    <property type="entry name" value="FN3_dom"/>
</dbReference>
<feature type="domain" description="BIG2" evidence="3">
    <location>
        <begin position="2551"/>
        <end position="2635"/>
    </location>
</feature>
<dbReference type="Proteomes" id="UP000076586">
    <property type="component" value="Unassembled WGS sequence"/>
</dbReference>
<gene>
    <name evidence="4" type="ORF">PJIAN_4918</name>
</gene>
<feature type="domain" description="Fibronectin type-III" evidence="2">
    <location>
        <begin position="753"/>
        <end position="855"/>
    </location>
</feature>
<dbReference type="InterPro" id="IPR003343">
    <property type="entry name" value="Big_2"/>
</dbReference>
<dbReference type="Pfam" id="PF20009">
    <property type="entry name" value="GEVED"/>
    <property type="match status" value="1"/>
</dbReference>
<dbReference type="SUPFAM" id="SSF49265">
    <property type="entry name" value="Fibronectin type III"/>
    <property type="match status" value="2"/>
</dbReference>
<evidence type="ECO:0000313" key="4">
    <source>
        <dbReference type="EMBL" id="GAT64367.1"/>
    </source>
</evidence>